<evidence type="ECO:0000313" key="1">
    <source>
        <dbReference type="EMBL" id="PWC29675.1"/>
    </source>
</evidence>
<accession>A0A2U1V704</accession>
<protein>
    <submittedName>
        <fullName evidence="1">Uncharacterized protein</fullName>
    </submittedName>
</protein>
<proteinExistence type="predicted"/>
<name>A0A2U1V704_9PROT</name>
<dbReference type="EMBL" id="PDOA01000003">
    <property type="protein sequence ID" value="PWC29675.1"/>
    <property type="molecule type" value="Genomic_DNA"/>
</dbReference>
<organism evidence="1 2">
    <name type="scientific">Teichococcus aestuarii</name>
    <dbReference type="NCBI Taxonomy" id="568898"/>
    <lineage>
        <taxon>Bacteria</taxon>
        <taxon>Pseudomonadati</taxon>
        <taxon>Pseudomonadota</taxon>
        <taxon>Alphaproteobacteria</taxon>
        <taxon>Acetobacterales</taxon>
        <taxon>Roseomonadaceae</taxon>
        <taxon>Roseomonas</taxon>
    </lineage>
</organism>
<dbReference type="InterPro" id="IPR010845">
    <property type="entry name" value="FlaF"/>
</dbReference>
<evidence type="ECO:0000313" key="2">
    <source>
        <dbReference type="Proteomes" id="UP000245048"/>
    </source>
</evidence>
<dbReference type="Pfam" id="PF07309">
    <property type="entry name" value="FlaF"/>
    <property type="match status" value="1"/>
</dbReference>
<sequence>MPLGQTIATGGASLAESRAAEAEAFRAAVSRLRQARAGGAGRRAAAVRATRRLWQAVLLAVCSPACPLPDALRDGFGLLGSAVLRELEREQPDLDFLIMVNEQVVAGLATYH</sequence>
<reference evidence="2" key="1">
    <citation type="submission" date="2017-10" db="EMBL/GenBank/DDBJ databases">
        <authorList>
            <person name="Toshchakov S.V."/>
            <person name="Goeva M.A."/>
        </authorList>
    </citation>
    <scope>NUCLEOTIDE SEQUENCE [LARGE SCALE GENOMIC DNA]</scope>
    <source>
        <strain evidence="2">JR1/69-1-13</strain>
    </source>
</reference>
<comment type="caution">
    <text evidence="1">The sequence shown here is derived from an EMBL/GenBank/DDBJ whole genome shotgun (WGS) entry which is preliminary data.</text>
</comment>
<keyword evidence="2" id="KW-1185">Reference proteome</keyword>
<dbReference type="Proteomes" id="UP000245048">
    <property type="component" value="Unassembled WGS sequence"/>
</dbReference>
<dbReference type="AlphaFoldDB" id="A0A2U1V704"/>
<dbReference type="RefSeq" id="WP_109516247.1">
    <property type="nucleotide sequence ID" value="NZ_JBHTET010000001.1"/>
</dbReference>
<dbReference type="GO" id="GO:0044781">
    <property type="term" value="P:bacterial-type flagellum organization"/>
    <property type="evidence" value="ECO:0007669"/>
    <property type="project" value="InterPro"/>
</dbReference>
<gene>
    <name evidence="1" type="ORF">CR165_07000</name>
</gene>
<dbReference type="OrthoDB" id="9808944at2"/>